<evidence type="ECO:0000256" key="7">
    <source>
        <dbReference type="PIRSR" id="PIRSR038994-3"/>
    </source>
</evidence>
<feature type="binding site" evidence="7">
    <location>
        <position position="195"/>
    </location>
    <ligand>
        <name>Zn(2+)</name>
        <dbReference type="ChEBI" id="CHEBI:29105"/>
    </ligand>
</feature>
<dbReference type="PIRSF" id="PIRSF038994">
    <property type="entry name" value="NagA"/>
    <property type="match status" value="1"/>
</dbReference>
<dbReference type="InterPro" id="IPR006680">
    <property type="entry name" value="Amidohydro-rel"/>
</dbReference>
<dbReference type="Gene3D" id="3.20.20.140">
    <property type="entry name" value="Metal-dependent hydrolases"/>
    <property type="match status" value="1"/>
</dbReference>
<dbReference type="Gene3D" id="2.30.40.10">
    <property type="entry name" value="Urease, subunit C, domain 1"/>
    <property type="match status" value="1"/>
</dbReference>
<evidence type="ECO:0000256" key="1">
    <source>
        <dbReference type="ARBA" id="ARBA00010716"/>
    </source>
</evidence>
<feature type="domain" description="Amidohydrolase-related" evidence="8">
    <location>
        <begin position="53"/>
        <end position="381"/>
    </location>
</feature>
<gene>
    <name evidence="9" type="primary">nagA</name>
    <name evidence="9" type="ORF">GSF08_09230</name>
</gene>
<evidence type="ECO:0000256" key="3">
    <source>
        <dbReference type="ARBA" id="ARBA00022801"/>
    </source>
</evidence>
<dbReference type="AlphaFoldDB" id="A0A6N8UC79"/>
<name>A0A6N8UC79_9FIRM</name>
<feature type="binding site" evidence="7">
    <location>
        <position position="129"/>
    </location>
    <ligand>
        <name>Zn(2+)</name>
        <dbReference type="ChEBI" id="CHEBI:29105"/>
    </ligand>
</feature>
<protein>
    <submittedName>
        <fullName evidence="9">N-acetylglucosamine-6-phosphate deacetylase</fullName>
        <ecNumber evidence="9">3.5.1.25</ecNumber>
    </submittedName>
</protein>
<accession>A0A6N8UC79</accession>
<evidence type="ECO:0000256" key="2">
    <source>
        <dbReference type="ARBA" id="ARBA00022723"/>
    </source>
</evidence>
<evidence type="ECO:0000259" key="8">
    <source>
        <dbReference type="Pfam" id="PF01979"/>
    </source>
</evidence>
<dbReference type="SUPFAM" id="SSF51338">
    <property type="entry name" value="Composite domain of metallo-dependent hydrolases"/>
    <property type="match status" value="1"/>
</dbReference>
<dbReference type="PANTHER" id="PTHR11113">
    <property type="entry name" value="N-ACETYLGLUCOSAMINE-6-PHOSPHATE DEACETYLASE"/>
    <property type="match status" value="1"/>
</dbReference>
<dbReference type="Pfam" id="PF01979">
    <property type="entry name" value="Amidohydro_1"/>
    <property type="match status" value="1"/>
</dbReference>
<dbReference type="EC" id="3.5.1.25" evidence="9"/>
<dbReference type="GO" id="GO:0008448">
    <property type="term" value="F:N-acetylglucosamine-6-phosphate deacetylase activity"/>
    <property type="evidence" value="ECO:0007669"/>
    <property type="project" value="UniProtKB-EC"/>
</dbReference>
<dbReference type="InterPro" id="IPR003764">
    <property type="entry name" value="GlcNAc_6-P_deAcase"/>
</dbReference>
<keyword evidence="10" id="KW-1185">Reference proteome</keyword>
<evidence type="ECO:0000256" key="5">
    <source>
        <dbReference type="PIRNR" id="PIRNR038994"/>
    </source>
</evidence>
<proteinExistence type="inferred from homology"/>
<dbReference type="Proteomes" id="UP000434036">
    <property type="component" value="Unassembled WGS sequence"/>
</dbReference>
<keyword evidence="3 5" id="KW-0378">Hydrolase</keyword>
<evidence type="ECO:0000256" key="4">
    <source>
        <dbReference type="ARBA" id="ARBA00023277"/>
    </source>
</evidence>
<organism evidence="9 10">
    <name type="scientific">Copranaerobaculum intestinale</name>
    <dbReference type="NCBI Taxonomy" id="2692629"/>
    <lineage>
        <taxon>Bacteria</taxon>
        <taxon>Bacillati</taxon>
        <taxon>Bacillota</taxon>
        <taxon>Erysipelotrichia</taxon>
        <taxon>Erysipelotrichales</taxon>
        <taxon>Erysipelotrichaceae</taxon>
        <taxon>Copranaerobaculum</taxon>
    </lineage>
</organism>
<dbReference type="PANTHER" id="PTHR11113:SF14">
    <property type="entry name" value="N-ACETYLGLUCOSAMINE-6-PHOSPHATE DEACETYLASE"/>
    <property type="match status" value="1"/>
</dbReference>
<reference evidence="9 10" key="2">
    <citation type="submission" date="2020-01" db="EMBL/GenBank/DDBJ databases">
        <title>Clostridiaceae sp. nov. isolated from the gut of human by culturomics.</title>
        <authorList>
            <person name="Chang Y."/>
        </authorList>
    </citation>
    <scope>NUCLEOTIDE SEQUENCE [LARGE SCALE GENOMIC DNA]</scope>
    <source>
        <strain evidence="9 10">DONG20-135</strain>
    </source>
</reference>
<feature type="active site" description="Proton donor/acceptor" evidence="6">
    <location>
        <position position="274"/>
    </location>
</feature>
<dbReference type="InterPro" id="IPR011059">
    <property type="entry name" value="Metal-dep_hydrolase_composite"/>
</dbReference>
<comment type="caution">
    <text evidence="9">The sequence shown here is derived from an EMBL/GenBank/DDBJ whole genome shotgun (WGS) entry which is preliminary data.</text>
</comment>
<sequence length="405" mass="45002">MQKLVISHRIYTERGCLDGALLIEDDKIKQIYTRENIPADYCGTIEDYGNDRIIPGIIEMHVHGFKGWSAFSSDVEEIRKLGKALTVSGITGFTPTNHYKPNIMENAAALADAYEGPRYGARNLGIHMEGPFISAKTLGSVEADDLHEPDLDLMKKFYEASRGHINTVTMAPEVPGNMEILDWLVAHGVNPCIGHSYATYAECKKAVDHGAVITQKTGNCMRQIHQREVGVVGAAMLDRRLYNEINSDLAHCSKEFLEILYRMKGYEKLCLVADNGRMSGLAFGRYDLKERGGKYEVGKDGLLHIADGTIDGSALTIMHGIRNWVEVIGIPMEEAVVMASLNPAKVCHVDHQKGSIKEGKDADYVVIDDAYQVLHTVVEGTIEYDCQNGFNYDNKEYADCLMEAY</sequence>
<comment type="similarity">
    <text evidence="1 5">Belongs to the metallo-dependent hydrolases superfamily. NagA family.</text>
</comment>
<keyword evidence="2 7" id="KW-0479">Metal-binding</keyword>
<dbReference type="NCBIfam" id="TIGR00221">
    <property type="entry name" value="nagA"/>
    <property type="match status" value="1"/>
</dbReference>
<dbReference type="RefSeq" id="WP_160625506.1">
    <property type="nucleotide sequence ID" value="NZ_WUUQ01000003.1"/>
</dbReference>
<reference evidence="9 10" key="1">
    <citation type="submission" date="2019-12" db="EMBL/GenBank/DDBJ databases">
        <authorList>
            <person name="Yang R."/>
        </authorList>
    </citation>
    <scope>NUCLEOTIDE SEQUENCE [LARGE SCALE GENOMIC DNA]</scope>
    <source>
        <strain evidence="9 10">DONG20-135</strain>
    </source>
</reference>
<dbReference type="InterPro" id="IPR032466">
    <property type="entry name" value="Metal_Hydrolase"/>
</dbReference>
<evidence type="ECO:0000313" key="10">
    <source>
        <dbReference type="Proteomes" id="UP000434036"/>
    </source>
</evidence>
<comment type="cofactor">
    <cofactor evidence="7">
        <name>a divalent metal cation</name>
        <dbReference type="ChEBI" id="CHEBI:60240"/>
    </cofactor>
    <text evidence="7">Binds 1 divalent metal cation per subunit.</text>
</comment>
<dbReference type="EMBL" id="WUUQ01000003">
    <property type="protein sequence ID" value="MXQ74119.1"/>
    <property type="molecule type" value="Genomic_DNA"/>
</dbReference>
<evidence type="ECO:0000313" key="9">
    <source>
        <dbReference type="EMBL" id="MXQ74119.1"/>
    </source>
</evidence>
<evidence type="ECO:0000256" key="6">
    <source>
        <dbReference type="PIRSR" id="PIRSR038994-1"/>
    </source>
</evidence>
<dbReference type="SUPFAM" id="SSF51556">
    <property type="entry name" value="Metallo-dependent hydrolases"/>
    <property type="match status" value="1"/>
</dbReference>
<dbReference type="GO" id="GO:0046872">
    <property type="term" value="F:metal ion binding"/>
    <property type="evidence" value="ECO:0007669"/>
    <property type="project" value="UniProtKB-KW"/>
</dbReference>
<dbReference type="GO" id="GO:0006046">
    <property type="term" value="P:N-acetylglucosamine catabolic process"/>
    <property type="evidence" value="ECO:0007669"/>
    <property type="project" value="TreeGrafter"/>
</dbReference>
<keyword evidence="4 5" id="KW-0119">Carbohydrate metabolism</keyword>